<dbReference type="Proteomes" id="UP000238164">
    <property type="component" value="Chromosome 1"/>
</dbReference>
<sequence length="55" mass="5853">MTSSAPEQPPVTGHRAIDEALIALDLSGPVGEHAERVQAVHTVLQQVLNPASEQR</sequence>
<dbReference type="RefSeq" id="WP_158680976.1">
    <property type="nucleotide sequence ID" value="NZ_BAAAGO010000022.1"/>
</dbReference>
<dbReference type="KEGG" id="mgg:MPLG2_1755"/>
<name>A0A2N9JF94_9ACTN</name>
<evidence type="ECO:0000313" key="2">
    <source>
        <dbReference type="Proteomes" id="UP000238164"/>
    </source>
</evidence>
<gene>
    <name evidence="1" type="ORF">MPLG2_1755</name>
</gene>
<proteinExistence type="predicted"/>
<dbReference type="EMBL" id="LT985188">
    <property type="protein sequence ID" value="SPD86791.1"/>
    <property type="molecule type" value="Genomic_DNA"/>
</dbReference>
<accession>A0A2N9JF94</accession>
<evidence type="ECO:0000313" key="1">
    <source>
        <dbReference type="EMBL" id="SPD86791.1"/>
    </source>
</evidence>
<protein>
    <submittedName>
        <fullName evidence="1">Uncharacterized protein</fullName>
    </submittedName>
</protein>
<dbReference type="OrthoDB" id="3748418at2"/>
<organism evidence="1 2">
    <name type="scientific">Micropruina glycogenica</name>
    <dbReference type="NCBI Taxonomy" id="75385"/>
    <lineage>
        <taxon>Bacteria</taxon>
        <taxon>Bacillati</taxon>
        <taxon>Actinomycetota</taxon>
        <taxon>Actinomycetes</taxon>
        <taxon>Propionibacteriales</taxon>
        <taxon>Nocardioidaceae</taxon>
        <taxon>Micropruina</taxon>
    </lineage>
</organism>
<keyword evidence="2" id="KW-1185">Reference proteome</keyword>
<reference evidence="1 2" key="1">
    <citation type="submission" date="2018-02" db="EMBL/GenBank/DDBJ databases">
        <authorList>
            <person name="Cohen D.B."/>
            <person name="Kent A.D."/>
        </authorList>
    </citation>
    <scope>NUCLEOTIDE SEQUENCE [LARGE SCALE GENOMIC DNA]</scope>
    <source>
        <strain evidence="1">1</strain>
    </source>
</reference>
<dbReference type="AlphaFoldDB" id="A0A2N9JF94"/>